<keyword evidence="1" id="KW-0812">Transmembrane</keyword>
<evidence type="ECO:0000256" key="1">
    <source>
        <dbReference type="SAM" id="Phobius"/>
    </source>
</evidence>
<name>A0A5C3L0W2_COPMA</name>
<sequence>MTRDNMLSKTDGFSKVLSDYTSPVYLLMVCVPWTWTGWRLLVALPANLILRPLRLGATFSILETKTLA</sequence>
<gene>
    <name evidence="2" type="ORF">FA15DRAFT_66128</name>
</gene>
<reference evidence="2 3" key="1">
    <citation type="journal article" date="2019" name="Nat. Ecol. Evol.">
        <title>Megaphylogeny resolves global patterns of mushroom evolution.</title>
        <authorList>
            <person name="Varga T."/>
            <person name="Krizsan K."/>
            <person name="Foldi C."/>
            <person name="Dima B."/>
            <person name="Sanchez-Garcia M."/>
            <person name="Sanchez-Ramirez S."/>
            <person name="Szollosi G.J."/>
            <person name="Szarkandi J.G."/>
            <person name="Papp V."/>
            <person name="Albert L."/>
            <person name="Andreopoulos W."/>
            <person name="Angelini C."/>
            <person name="Antonin V."/>
            <person name="Barry K.W."/>
            <person name="Bougher N.L."/>
            <person name="Buchanan P."/>
            <person name="Buyck B."/>
            <person name="Bense V."/>
            <person name="Catcheside P."/>
            <person name="Chovatia M."/>
            <person name="Cooper J."/>
            <person name="Damon W."/>
            <person name="Desjardin D."/>
            <person name="Finy P."/>
            <person name="Geml J."/>
            <person name="Haridas S."/>
            <person name="Hughes K."/>
            <person name="Justo A."/>
            <person name="Karasinski D."/>
            <person name="Kautmanova I."/>
            <person name="Kiss B."/>
            <person name="Kocsube S."/>
            <person name="Kotiranta H."/>
            <person name="LaButti K.M."/>
            <person name="Lechner B.E."/>
            <person name="Liimatainen K."/>
            <person name="Lipzen A."/>
            <person name="Lukacs Z."/>
            <person name="Mihaltcheva S."/>
            <person name="Morgado L.N."/>
            <person name="Niskanen T."/>
            <person name="Noordeloos M.E."/>
            <person name="Ohm R.A."/>
            <person name="Ortiz-Santana B."/>
            <person name="Ovrebo C."/>
            <person name="Racz N."/>
            <person name="Riley R."/>
            <person name="Savchenko A."/>
            <person name="Shiryaev A."/>
            <person name="Soop K."/>
            <person name="Spirin V."/>
            <person name="Szebenyi C."/>
            <person name="Tomsovsky M."/>
            <person name="Tulloss R.E."/>
            <person name="Uehling J."/>
            <person name="Grigoriev I.V."/>
            <person name="Vagvolgyi C."/>
            <person name="Papp T."/>
            <person name="Martin F.M."/>
            <person name="Miettinen O."/>
            <person name="Hibbett D.S."/>
            <person name="Nagy L.G."/>
        </authorList>
    </citation>
    <scope>NUCLEOTIDE SEQUENCE [LARGE SCALE GENOMIC DNA]</scope>
    <source>
        <strain evidence="2 3">CBS 121175</strain>
    </source>
</reference>
<protein>
    <submittedName>
        <fullName evidence="2">Uncharacterized protein</fullName>
    </submittedName>
</protein>
<proteinExistence type="predicted"/>
<keyword evidence="3" id="KW-1185">Reference proteome</keyword>
<dbReference type="Proteomes" id="UP000307440">
    <property type="component" value="Unassembled WGS sequence"/>
</dbReference>
<accession>A0A5C3L0W2</accession>
<feature type="transmembrane region" description="Helical" evidence="1">
    <location>
        <begin position="24"/>
        <end position="44"/>
    </location>
</feature>
<evidence type="ECO:0000313" key="2">
    <source>
        <dbReference type="EMBL" id="TFK21828.1"/>
    </source>
</evidence>
<keyword evidence="1" id="KW-1133">Transmembrane helix</keyword>
<keyword evidence="1" id="KW-0472">Membrane</keyword>
<evidence type="ECO:0000313" key="3">
    <source>
        <dbReference type="Proteomes" id="UP000307440"/>
    </source>
</evidence>
<organism evidence="2 3">
    <name type="scientific">Coprinopsis marcescibilis</name>
    <name type="common">Agaric fungus</name>
    <name type="synonym">Psathyrella marcescibilis</name>
    <dbReference type="NCBI Taxonomy" id="230819"/>
    <lineage>
        <taxon>Eukaryota</taxon>
        <taxon>Fungi</taxon>
        <taxon>Dikarya</taxon>
        <taxon>Basidiomycota</taxon>
        <taxon>Agaricomycotina</taxon>
        <taxon>Agaricomycetes</taxon>
        <taxon>Agaricomycetidae</taxon>
        <taxon>Agaricales</taxon>
        <taxon>Agaricineae</taxon>
        <taxon>Psathyrellaceae</taxon>
        <taxon>Coprinopsis</taxon>
    </lineage>
</organism>
<dbReference type="EMBL" id="ML210257">
    <property type="protein sequence ID" value="TFK21828.1"/>
    <property type="molecule type" value="Genomic_DNA"/>
</dbReference>
<dbReference type="AlphaFoldDB" id="A0A5C3L0W2"/>